<dbReference type="AlphaFoldDB" id="A0A7J6IHI6"/>
<dbReference type="OrthoDB" id="4848439at2759"/>
<keyword evidence="4" id="KW-1185">Reference proteome</keyword>
<dbReference type="GeneID" id="90980523"/>
<evidence type="ECO:0000313" key="4">
    <source>
        <dbReference type="Proteomes" id="UP000011096"/>
    </source>
</evidence>
<name>A0A7J6IHI6_COLFN</name>
<sequence>MRLEKAKERKDGRKKRYFSFHSVVIGSKTGARDTHLPTKRKHLDHLEPAMVEYSFTQVNRRLEEERRAKFCGTASISISSLKPALRTADRVRRPAPDPLKRLYREEHGCRQEDHSHHAKAIISQSNFDAAILQAEIPVSRLQSDALPYPVLRLPPGVRLECLQGSDRIVAADEVFDGTNKHWIVDLYLDDLSDDLKRLFVEEFEYQKEPDDGEFYCKIRGYQGHHGDENPFFERIWLGRLSAVSKNRRDLLDQLFRHKKYTDAFDALLAVPAIFCGFRLSVVHQVICMRCEEPNLHYLKHILQVWTDICGGSPESMRLVDRATVERLQGTAPGAFSADHDELLGDLKSGRIFGDFPEQQRNEMWSRVCHVSKQHLIPSLFTFFEDRKFLSAAADCMRRLTGVDSKVTIPSRLNEMFQSSTQQTAQCTVQVSQMTYVNIQGDAATRFDLGCRQLWIAAFREFRELPADVKKKDILAKARGRADETTLFEFASLASGLGFESKEISNIMGASPDVEVARRLLLSARKPGHYQYPNLEKCVQQVTEIIATAQLVPAPEMSHDYGLSELCTEPLVRCGIPRDIDHARDRTRLFLPSILAEFETGQTRVTSFFIRRSVYISYFGLPLNVGNLTMNKRMPYNFPLGVNGADRGSTEVVGSGTQTTTAAHADAQLRLDQLNELTQLEQAKLDHLQQLVQEQQSRLDQRTENIDHIASEPDSRQNRLTIEAPEGNDQRSTGIELAPINNDWVIEAPSTGDAESRRSEENDSRLAKRPRVVTQLDFARVQLDIPSHEDNSRGDTSSDEPIIIKIISRDDTGRWALNNWIHVSASNPTEVERTAAKYTRKHFCLFDTSYNNLIPKTCFEKVRANGTYTILAVHVSKVSAKDDGWRKLDPMLLEYK</sequence>
<feature type="compositionally biased region" description="Basic and acidic residues" evidence="2">
    <location>
        <begin position="753"/>
        <end position="765"/>
    </location>
</feature>
<dbReference type="EMBL" id="ANPB02000010">
    <property type="protein sequence ID" value="KAF4475277.1"/>
    <property type="molecule type" value="Genomic_DNA"/>
</dbReference>
<keyword evidence="1" id="KW-0175">Coiled coil</keyword>
<gene>
    <name evidence="3" type="ORF">CGGC5_v016073</name>
</gene>
<evidence type="ECO:0000256" key="1">
    <source>
        <dbReference type="SAM" id="Coils"/>
    </source>
</evidence>
<evidence type="ECO:0000256" key="2">
    <source>
        <dbReference type="SAM" id="MobiDB-lite"/>
    </source>
</evidence>
<protein>
    <submittedName>
        <fullName evidence="3">Uncharacterized protein</fullName>
    </submittedName>
</protein>
<comment type="caution">
    <text evidence="3">The sequence shown here is derived from an EMBL/GenBank/DDBJ whole genome shotgun (WGS) entry which is preliminary data.</text>
</comment>
<reference evidence="3 4" key="2">
    <citation type="submission" date="2020-04" db="EMBL/GenBank/DDBJ databases">
        <title>Genome sequencing and assembly of multiple isolates from the Colletotrichum gloeosporioides species complex.</title>
        <authorList>
            <person name="Gan P."/>
            <person name="Shirasu K."/>
        </authorList>
    </citation>
    <scope>NUCLEOTIDE SEQUENCE [LARGE SCALE GENOMIC DNA]</scope>
    <source>
        <strain evidence="3 4">Nara gc5</strain>
    </source>
</reference>
<accession>A0A7J6IHI6</accession>
<organism evidence="3 4">
    <name type="scientific">Colletotrichum fructicola (strain Nara gc5)</name>
    <name type="common">Anthracnose fungus</name>
    <name type="synonym">Colletotrichum gloeosporioides (strain Nara gc5)</name>
    <dbReference type="NCBI Taxonomy" id="1213859"/>
    <lineage>
        <taxon>Eukaryota</taxon>
        <taxon>Fungi</taxon>
        <taxon>Dikarya</taxon>
        <taxon>Ascomycota</taxon>
        <taxon>Pezizomycotina</taxon>
        <taxon>Sordariomycetes</taxon>
        <taxon>Hypocreomycetidae</taxon>
        <taxon>Glomerellales</taxon>
        <taxon>Glomerellaceae</taxon>
        <taxon>Colletotrichum</taxon>
        <taxon>Colletotrichum gloeosporioides species complex</taxon>
    </lineage>
</organism>
<dbReference type="Proteomes" id="UP000011096">
    <property type="component" value="Unassembled WGS sequence"/>
</dbReference>
<reference evidence="3 4" key="1">
    <citation type="submission" date="2012-08" db="EMBL/GenBank/DDBJ databases">
        <authorList>
            <person name="Gan P.H.P."/>
            <person name="Ikeda K."/>
            <person name="Irieda H."/>
            <person name="Narusaka M."/>
            <person name="O'Connell R.J."/>
            <person name="Narusaka Y."/>
            <person name="Takano Y."/>
            <person name="Kubo Y."/>
            <person name="Shirasu K."/>
        </authorList>
    </citation>
    <scope>NUCLEOTIDE SEQUENCE [LARGE SCALE GENOMIC DNA]</scope>
    <source>
        <strain evidence="3 4">Nara gc5</strain>
    </source>
</reference>
<proteinExistence type="predicted"/>
<dbReference type="InParanoid" id="A0A7J6IHI6"/>
<feature type="region of interest" description="Disordered" evidence="2">
    <location>
        <begin position="747"/>
        <end position="767"/>
    </location>
</feature>
<dbReference type="Pfam" id="PF12520">
    <property type="entry name" value="DUF3723"/>
    <property type="match status" value="1"/>
</dbReference>
<evidence type="ECO:0000313" key="3">
    <source>
        <dbReference type="EMBL" id="KAF4475277.1"/>
    </source>
</evidence>
<dbReference type="RefSeq" id="XP_066007237.1">
    <property type="nucleotide sequence ID" value="XM_066153448.1"/>
</dbReference>
<dbReference type="InterPro" id="IPR022198">
    <property type="entry name" value="DUF3723"/>
</dbReference>
<feature type="coiled-coil region" evidence="1">
    <location>
        <begin position="670"/>
        <end position="704"/>
    </location>
</feature>